<dbReference type="InterPro" id="IPR000182">
    <property type="entry name" value="GNAT_dom"/>
</dbReference>
<comment type="caution">
    <text evidence="2">The sequence shown here is derived from an EMBL/GenBank/DDBJ whole genome shotgun (WGS) entry which is preliminary data.</text>
</comment>
<name>A0A7Y6C8V0_9ACTN</name>
<dbReference type="Pfam" id="PF00583">
    <property type="entry name" value="Acetyltransf_1"/>
    <property type="match status" value="1"/>
</dbReference>
<evidence type="ECO:0000313" key="3">
    <source>
        <dbReference type="Proteomes" id="UP000540128"/>
    </source>
</evidence>
<dbReference type="InterPro" id="IPR016181">
    <property type="entry name" value="Acyl_CoA_acyltransferase"/>
</dbReference>
<keyword evidence="2" id="KW-0808">Transferase</keyword>
<feature type="domain" description="N-acetyltransferase" evidence="1">
    <location>
        <begin position="22"/>
        <end position="185"/>
    </location>
</feature>
<keyword evidence="3" id="KW-1185">Reference proteome</keyword>
<dbReference type="AlphaFoldDB" id="A0A7Y6C8V0"/>
<dbReference type="Gene3D" id="3.40.630.30">
    <property type="match status" value="1"/>
</dbReference>
<organism evidence="2 3">
    <name type="scientific">Streptomyces odorifer</name>
    <dbReference type="NCBI Taxonomy" id="53450"/>
    <lineage>
        <taxon>Bacteria</taxon>
        <taxon>Bacillati</taxon>
        <taxon>Actinomycetota</taxon>
        <taxon>Actinomycetes</taxon>
        <taxon>Kitasatosporales</taxon>
        <taxon>Streptomycetaceae</taxon>
        <taxon>Streptomyces</taxon>
        <taxon>Streptomyces albidoflavus group</taxon>
    </lineage>
</organism>
<dbReference type="PROSITE" id="PS51186">
    <property type="entry name" value="GNAT"/>
    <property type="match status" value="1"/>
</dbReference>
<dbReference type="SUPFAM" id="SSF55729">
    <property type="entry name" value="Acyl-CoA N-acyltransferases (Nat)"/>
    <property type="match status" value="1"/>
</dbReference>
<dbReference type="GO" id="GO:0016747">
    <property type="term" value="F:acyltransferase activity, transferring groups other than amino-acyl groups"/>
    <property type="evidence" value="ECO:0007669"/>
    <property type="project" value="InterPro"/>
</dbReference>
<dbReference type="Proteomes" id="UP000540128">
    <property type="component" value="Unassembled WGS sequence"/>
</dbReference>
<accession>A0A7Y6C8V0</accession>
<reference evidence="2 3" key="1">
    <citation type="submission" date="2020-03" db="EMBL/GenBank/DDBJ databases">
        <title>Complete genome sequence of sixteen Streptomyces strains facilitates identification of candidate genes involved in plant growth-promotion in grain legumes and cereals.</title>
        <authorList>
            <person name="Gopalakrishnan S."/>
            <person name="Thakur V."/>
            <person name="Saxena R."/>
            <person name="Vadlamudi S."/>
            <person name="Purohit S."/>
            <person name="Kumar V."/>
            <person name="Rathore A."/>
            <person name="Chitikineni A."/>
            <person name="Varshney R.K."/>
        </authorList>
    </citation>
    <scope>NUCLEOTIDE SEQUENCE [LARGE SCALE GENOMIC DNA]</scope>
    <source>
        <strain evidence="2 3">KAI-180</strain>
    </source>
</reference>
<evidence type="ECO:0000313" key="2">
    <source>
        <dbReference type="EMBL" id="NUV29194.1"/>
    </source>
</evidence>
<protein>
    <submittedName>
        <fullName evidence="2">GNAT family N-acetyltransferase</fullName>
    </submittedName>
</protein>
<sequence>MTGQGNVTTERMDGAAAVGAASTFRLIYAEAFAGPPYFETGEAVAAAFRRFPRQARRPGFRAALARTGDGEPVGAAYGHLVPAGTPWWRELTEPVPEAMSREDGRRTFGLMELAVREKWRGQGVARRLHATLLGGLTAERVLLNVHPASGPASAAYRSWGYRKVGEGRPGGESAGLHDVMLLDLGRRLSGRTPRTPHLG</sequence>
<dbReference type="EMBL" id="JAANNT010000008">
    <property type="protein sequence ID" value="NUV29194.1"/>
    <property type="molecule type" value="Genomic_DNA"/>
</dbReference>
<proteinExistence type="predicted"/>
<gene>
    <name evidence="2" type="ORF">G6W59_12815</name>
</gene>
<evidence type="ECO:0000259" key="1">
    <source>
        <dbReference type="PROSITE" id="PS51186"/>
    </source>
</evidence>
<dbReference type="RefSeq" id="WP_175457003.1">
    <property type="nucleotide sequence ID" value="NZ_JAANNT010000008.1"/>
</dbReference>